<reference evidence="2" key="1">
    <citation type="submission" date="2014-05" db="EMBL/GenBank/DDBJ databases">
        <title>The transcriptome of the halophilic microalga Tetraselmis sp. GSL018 isolated from the Great Salt Lake, Utah.</title>
        <authorList>
            <person name="Jinkerson R.E."/>
            <person name="D'Adamo S."/>
            <person name="Posewitz M.C."/>
        </authorList>
    </citation>
    <scope>NUCLEOTIDE SEQUENCE</scope>
    <source>
        <strain evidence="2">GSL018</strain>
    </source>
</reference>
<accession>A0A061R5S5</accession>
<evidence type="ECO:0000313" key="2">
    <source>
        <dbReference type="EMBL" id="JAC66025.1"/>
    </source>
</evidence>
<name>A0A061R5S5_9CHLO</name>
<feature type="compositionally biased region" description="Basic residues" evidence="1">
    <location>
        <begin position="82"/>
        <end position="99"/>
    </location>
</feature>
<dbReference type="EMBL" id="GBEZ01020661">
    <property type="protein sequence ID" value="JAC66025.1"/>
    <property type="molecule type" value="Transcribed_RNA"/>
</dbReference>
<proteinExistence type="predicted"/>
<gene>
    <name evidence="2" type="ORF">TSPGSL018_14648</name>
</gene>
<protein>
    <submittedName>
        <fullName evidence="2">Uncharacterized protein</fullName>
    </submittedName>
</protein>
<organism evidence="2">
    <name type="scientific">Tetraselmis sp. GSL018</name>
    <dbReference type="NCBI Taxonomy" id="582737"/>
    <lineage>
        <taxon>Eukaryota</taxon>
        <taxon>Viridiplantae</taxon>
        <taxon>Chlorophyta</taxon>
        <taxon>core chlorophytes</taxon>
        <taxon>Chlorodendrophyceae</taxon>
        <taxon>Chlorodendrales</taxon>
        <taxon>Chlorodendraceae</taxon>
        <taxon>Tetraselmis</taxon>
    </lineage>
</organism>
<feature type="region of interest" description="Disordered" evidence="1">
    <location>
        <begin position="1"/>
        <end position="21"/>
    </location>
</feature>
<dbReference type="AlphaFoldDB" id="A0A061R5S5"/>
<sequence length="99" mass="10539">MNPSVPCRGRGSSPPPPFPFPPQSLSLSLSLCVAAAALCSANALTKSPLPPSFPLPQPAARPSVPRQHRRDHPRGQEQPHAVRCRRGGPLRGRQRGGVL</sequence>
<feature type="region of interest" description="Disordered" evidence="1">
    <location>
        <begin position="46"/>
        <end position="99"/>
    </location>
</feature>
<feature type="compositionally biased region" description="Pro residues" evidence="1">
    <location>
        <begin position="48"/>
        <end position="59"/>
    </location>
</feature>
<evidence type="ECO:0000256" key="1">
    <source>
        <dbReference type="SAM" id="MobiDB-lite"/>
    </source>
</evidence>